<dbReference type="AlphaFoldDB" id="A0AAN6TRS9"/>
<gene>
    <name evidence="2" type="ORF">N657DRAFT_263805</name>
</gene>
<dbReference type="GeneID" id="87823274"/>
<reference evidence="2" key="1">
    <citation type="journal article" date="2023" name="Mol. Phylogenet. Evol.">
        <title>Genome-scale phylogeny and comparative genomics of the fungal order Sordariales.</title>
        <authorList>
            <person name="Hensen N."/>
            <person name="Bonometti L."/>
            <person name="Westerberg I."/>
            <person name="Brannstrom I.O."/>
            <person name="Guillou S."/>
            <person name="Cros-Aarteil S."/>
            <person name="Calhoun S."/>
            <person name="Haridas S."/>
            <person name="Kuo A."/>
            <person name="Mondo S."/>
            <person name="Pangilinan J."/>
            <person name="Riley R."/>
            <person name="LaButti K."/>
            <person name="Andreopoulos B."/>
            <person name="Lipzen A."/>
            <person name="Chen C."/>
            <person name="Yan M."/>
            <person name="Daum C."/>
            <person name="Ng V."/>
            <person name="Clum A."/>
            <person name="Steindorff A."/>
            <person name="Ohm R.A."/>
            <person name="Martin F."/>
            <person name="Silar P."/>
            <person name="Natvig D.O."/>
            <person name="Lalanne C."/>
            <person name="Gautier V."/>
            <person name="Ament-Velasquez S.L."/>
            <person name="Kruys A."/>
            <person name="Hutchinson M.I."/>
            <person name="Powell A.J."/>
            <person name="Barry K."/>
            <person name="Miller A.N."/>
            <person name="Grigoriev I.V."/>
            <person name="Debuchy R."/>
            <person name="Gladieux P."/>
            <person name="Hiltunen Thoren M."/>
            <person name="Johannesson H."/>
        </authorList>
    </citation>
    <scope>NUCLEOTIDE SEQUENCE</scope>
    <source>
        <strain evidence="2">CBS 731.68</strain>
    </source>
</reference>
<comment type="caution">
    <text evidence="2">The sequence shown here is derived from an EMBL/GenBank/DDBJ whole genome shotgun (WGS) entry which is preliminary data.</text>
</comment>
<proteinExistence type="predicted"/>
<evidence type="ECO:0000313" key="3">
    <source>
        <dbReference type="Proteomes" id="UP001302602"/>
    </source>
</evidence>
<sequence length="155" mass="17359">MPYRRLVPPTRPIPPSQDASPGSTTTVLLPAVCWGVPNTDALCRASAESLVPLLPLLLDGLIKTLLDLPSFDSPVHDHLATQISYLYAHCDPLNDQDFADGLMLEHRQFHYDALSKLGLGTVPFSSEHRRIRDDIRSVRREPRRGSWYMPPARHG</sequence>
<name>A0AAN6TRS9_9PEZI</name>
<dbReference type="EMBL" id="MU853251">
    <property type="protein sequence ID" value="KAK4119279.1"/>
    <property type="molecule type" value="Genomic_DNA"/>
</dbReference>
<accession>A0AAN6TRS9</accession>
<evidence type="ECO:0000256" key="1">
    <source>
        <dbReference type="SAM" id="MobiDB-lite"/>
    </source>
</evidence>
<dbReference type="RefSeq" id="XP_062643052.1">
    <property type="nucleotide sequence ID" value="XM_062786506.1"/>
</dbReference>
<reference evidence="2" key="2">
    <citation type="submission" date="2023-05" db="EMBL/GenBank/DDBJ databases">
        <authorList>
            <consortium name="Lawrence Berkeley National Laboratory"/>
            <person name="Steindorff A."/>
            <person name="Hensen N."/>
            <person name="Bonometti L."/>
            <person name="Westerberg I."/>
            <person name="Brannstrom I.O."/>
            <person name="Guillou S."/>
            <person name="Cros-Aarteil S."/>
            <person name="Calhoun S."/>
            <person name="Haridas S."/>
            <person name="Kuo A."/>
            <person name="Mondo S."/>
            <person name="Pangilinan J."/>
            <person name="Riley R."/>
            <person name="Labutti K."/>
            <person name="Andreopoulos B."/>
            <person name="Lipzen A."/>
            <person name="Chen C."/>
            <person name="Yanf M."/>
            <person name="Daum C."/>
            <person name="Ng V."/>
            <person name="Clum A."/>
            <person name="Ohm R."/>
            <person name="Martin F."/>
            <person name="Silar P."/>
            <person name="Natvig D."/>
            <person name="Lalanne C."/>
            <person name="Gautier V."/>
            <person name="Ament-Velasquez S.L."/>
            <person name="Kruys A."/>
            <person name="Hutchinson M.I."/>
            <person name="Powell A.J."/>
            <person name="Barry K."/>
            <person name="Miller A.N."/>
            <person name="Grigoriev I.V."/>
            <person name="Debuchy R."/>
            <person name="Gladieux P."/>
            <person name="Thoren M.H."/>
            <person name="Johannesson H."/>
        </authorList>
    </citation>
    <scope>NUCLEOTIDE SEQUENCE</scope>
    <source>
        <strain evidence="2">CBS 731.68</strain>
    </source>
</reference>
<evidence type="ECO:0000313" key="2">
    <source>
        <dbReference type="EMBL" id="KAK4119279.1"/>
    </source>
</evidence>
<organism evidence="2 3">
    <name type="scientific">Parathielavia appendiculata</name>
    <dbReference type="NCBI Taxonomy" id="2587402"/>
    <lineage>
        <taxon>Eukaryota</taxon>
        <taxon>Fungi</taxon>
        <taxon>Dikarya</taxon>
        <taxon>Ascomycota</taxon>
        <taxon>Pezizomycotina</taxon>
        <taxon>Sordariomycetes</taxon>
        <taxon>Sordariomycetidae</taxon>
        <taxon>Sordariales</taxon>
        <taxon>Chaetomiaceae</taxon>
        <taxon>Parathielavia</taxon>
    </lineage>
</organism>
<feature type="region of interest" description="Disordered" evidence="1">
    <location>
        <begin position="1"/>
        <end position="22"/>
    </location>
</feature>
<dbReference type="Proteomes" id="UP001302602">
    <property type="component" value="Unassembled WGS sequence"/>
</dbReference>
<keyword evidence="3" id="KW-1185">Reference proteome</keyword>
<protein>
    <submittedName>
        <fullName evidence="2">Uncharacterized protein</fullName>
    </submittedName>
</protein>